<reference evidence="3" key="1">
    <citation type="journal article" date="2020" name="Int. J. Syst. Evol. Microbiol.">
        <title>Alteromonas alba sp. nov., a marine bacterium isolated from the seawater of the West Pacific Ocean.</title>
        <authorList>
            <person name="Sun C."/>
            <person name="Wu Y.-H."/>
            <person name="Xamxidin M."/>
            <person name="Cheng H."/>
            <person name="Xu X.-W."/>
        </authorList>
    </citation>
    <scope>NUCLEOTIDE SEQUENCE [LARGE SCALE GENOMIC DNA]</scope>
    <source>
        <strain evidence="3">190</strain>
    </source>
</reference>
<dbReference type="InterPro" id="IPR023614">
    <property type="entry name" value="Porin_dom_sf"/>
</dbReference>
<evidence type="ECO:0000313" key="3">
    <source>
        <dbReference type="Proteomes" id="UP000238949"/>
    </source>
</evidence>
<dbReference type="OrthoDB" id="197869at2"/>
<dbReference type="AlphaFoldDB" id="A0A2S9V4Y7"/>
<dbReference type="RefSeq" id="WP_105936453.1">
    <property type="nucleotide sequence ID" value="NZ_PVNP01000204.1"/>
</dbReference>
<keyword evidence="1" id="KW-0732">Signal</keyword>
<gene>
    <name evidence="2" type="ORF">C6Y40_21540</name>
</gene>
<feature type="chain" id="PRO_5015469030" evidence="1">
    <location>
        <begin position="27"/>
        <end position="279"/>
    </location>
</feature>
<protein>
    <submittedName>
        <fullName evidence="2">Uncharacterized protein</fullName>
    </submittedName>
</protein>
<keyword evidence="3" id="KW-1185">Reference proteome</keyword>
<dbReference type="Gene3D" id="2.40.160.10">
    <property type="entry name" value="Porin"/>
    <property type="match status" value="1"/>
</dbReference>
<organism evidence="2 3">
    <name type="scientific">Alteromonas alba</name>
    <dbReference type="NCBI Taxonomy" id="2079529"/>
    <lineage>
        <taxon>Bacteria</taxon>
        <taxon>Pseudomonadati</taxon>
        <taxon>Pseudomonadota</taxon>
        <taxon>Gammaproteobacteria</taxon>
        <taxon>Alteromonadales</taxon>
        <taxon>Alteromonadaceae</taxon>
        <taxon>Alteromonas/Salinimonas group</taxon>
        <taxon>Alteromonas</taxon>
    </lineage>
</organism>
<dbReference type="Proteomes" id="UP000238949">
    <property type="component" value="Unassembled WGS sequence"/>
</dbReference>
<feature type="signal peptide" evidence="1">
    <location>
        <begin position="1"/>
        <end position="26"/>
    </location>
</feature>
<dbReference type="EMBL" id="PVNP01000204">
    <property type="protein sequence ID" value="PRO71527.1"/>
    <property type="molecule type" value="Genomic_DNA"/>
</dbReference>
<evidence type="ECO:0000256" key="1">
    <source>
        <dbReference type="SAM" id="SignalP"/>
    </source>
</evidence>
<accession>A0A2S9V4Y7</accession>
<proteinExistence type="predicted"/>
<evidence type="ECO:0000313" key="2">
    <source>
        <dbReference type="EMBL" id="PRO71527.1"/>
    </source>
</evidence>
<comment type="caution">
    <text evidence="2">The sequence shown here is derived from an EMBL/GenBank/DDBJ whole genome shotgun (WGS) entry which is preliminary data.</text>
</comment>
<name>A0A2S9V4Y7_9ALTE</name>
<dbReference type="SUPFAM" id="SSF56935">
    <property type="entry name" value="Porins"/>
    <property type="match status" value="1"/>
</dbReference>
<sequence>MNANFNDKLSAALLCSCLLASPAALASSEKLELSGFGRVVAGFTDDADVSFEGYENELSFQDRRYVTNIDGLPGLVFNGVYNTNVRFRASYTTADFSVNLAEISAFADQLRSSGFAESADSLTMEGEFDIYQVGLALDELDYNLAWEWMKIESDTVLAPNIESYYVQGGLVFQPFTVHLTYADMATNPQSAATDIPLGLAPDLDQLYYAYQTVFARTQAADLESVTLGVRWDAGVRVAFKGEVTHYRGALGISTFEALGDRDAFDERVNLYQVGMEFVF</sequence>